<keyword evidence="2 7" id="KW-0349">Heme</keyword>
<feature type="signal peptide" evidence="8">
    <location>
        <begin position="1"/>
        <end position="20"/>
    </location>
</feature>
<dbReference type="PROSITE" id="PS51009">
    <property type="entry name" value="CYTCII"/>
    <property type="match status" value="1"/>
</dbReference>
<feature type="chain" id="PRO_5037624947" evidence="8">
    <location>
        <begin position="21"/>
        <end position="149"/>
    </location>
</feature>
<keyword evidence="1" id="KW-0813">Transport</keyword>
<accession>A0A940MNI1</accession>
<keyword evidence="3 6" id="KW-0479">Metal-binding</keyword>
<comment type="PTM">
    <text evidence="7">Binds 1 heme group per subunit.</text>
</comment>
<evidence type="ECO:0000313" key="9">
    <source>
        <dbReference type="EMBL" id="MBP0481891.1"/>
    </source>
</evidence>
<dbReference type="GO" id="GO:0022900">
    <property type="term" value="P:electron transport chain"/>
    <property type="evidence" value="ECO:0007669"/>
    <property type="project" value="InterPro"/>
</dbReference>
<dbReference type="PRINTS" id="PR00608">
    <property type="entry name" value="CYTCHROMECII"/>
</dbReference>
<dbReference type="InterPro" id="IPR015984">
    <property type="entry name" value="Cyt_c_prime_subgr"/>
</dbReference>
<evidence type="ECO:0000256" key="7">
    <source>
        <dbReference type="PIRSR" id="PIRSR000027-2"/>
    </source>
</evidence>
<keyword evidence="4" id="KW-0249">Electron transport</keyword>
<dbReference type="InterPro" id="IPR002321">
    <property type="entry name" value="Cyt_c_II"/>
</dbReference>
<feature type="binding site" description="axial binding residue" evidence="6">
    <location>
        <position position="142"/>
    </location>
    <ligand>
        <name>heme c</name>
        <dbReference type="ChEBI" id="CHEBI:61717"/>
    </ligand>
    <ligandPart>
        <name>Fe</name>
        <dbReference type="ChEBI" id="CHEBI:18248"/>
    </ligandPart>
</feature>
<proteinExistence type="predicted"/>
<dbReference type="SUPFAM" id="SSF47175">
    <property type="entry name" value="Cytochromes"/>
    <property type="match status" value="1"/>
</dbReference>
<dbReference type="GO" id="GO:0009055">
    <property type="term" value="F:electron transfer activity"/>
    <property type="evidence" value="ECO:0007669"/>
    <property type="project" value="InterPro"/>
</dbReference>
<feature type="binding site" description="covalent" evidence="7">
    <location>
        <position position="138"/>
    </location>
    <ligand>
        <name>heme c</name>
        <dbReference type="ChEBI" id="CHEBI:61717"/>
    </ligand>
</feature>
<evidence type="ECO:0000256" key="2">
    <source>
        <dbReference type="ARBA" id="ARBA00022617"/>
    </source>
</evidence>
<reference evidence="9" key="1">
    <citation type="submission" date="2021-03" db="EMBL/GenBank/DDBJ databases">
        <title>Sagittula salina sp. nov. strain M10.9X isolated from the marine waste.</title>
        <authorList>
            <person name="Satari L."/>
            <person name="Molina-Menor E."/>
            <person name="Vidal-Verdu A."/>
            <person name="Pascual J."/>
            <person name="Pereto J."/>
            <person name="Porcar M."/>
        </authorList>
    </citation>
    <scope>NUCLEOTIDE SEQUENCE</scope>
    <source>
        <strain evidence="9">M10.9X</strain>
    </source>
</reference>
<dbReference type="RefSeq" id="WP_209359745.1">
    <property type="nucleotide sequence ID" value="NZ_JAGISH010000002.1"/>
</dbReference>
<evidence type="ECO:0000256" key="4">
    <source>
        <dbReference type="ARBA" id="ARBA00022982"/>
    </source>
</evidence>
<evidence type="ECO:0000256" key="5">
    <source>
        <dbReference type="ARBA" id="ARBA00023004"/>
    </source>
</evidence>
<evidence type="ECO:0000256" key="1">
    <source>
        <dbReference type="ARBA" id="ARBA00022448"/>
    </source>
</evidence>
<gene>
    <name evidence="9" type="ORF">J5474_05215</name>
</gene>
<evidence type="ECO:0000313" key="10">
    <source>
        <dbReference type="Proteomes" id="UP000675940"/>
    </source>
</evidence>
<dbReference type="GO" id="GO:0042597">
    <property type="term" value="C:periplasmic space"/>
    <property type="evidence" value="ECO:0007669"/>
    <property type="project" value="InterPro"/>
</dbReference>
<dbReference type="Gene3D" id="1.20.120.10">
    <property type="entry name" value="Cytochrome c/b562"/>
    <property type="match status" value="1"/>
</dbReference>
<dbReference type="InterPro" id="IPR012127">
    <property type="entry name" value="Cyt_c_prime"/>
</dbReference>
<dbReference type="InterPro" id="IPR010980">
    <property type="entry name" value="Cyt_c/b562"/>
</dbReference>
<evidence type="ECO:0000256" key="6">
    <source>
        <dbReference type="PIRSR" id="PIRSR000027-1"/>
    </source>
</evidence>
<evidence type="ECO:0000256" key="3">
    <source>
        <dbReference type="ARBA" id="ARBA00022723"/>
    </source>
</evidence>
<organism evidence="9 10">
    <name type="scientific">Sagittula salina</name>
    <dbReference type="NCBI Taxonomy" id="2820268"/>
    <lineage>
        <taxon>Bacteria</taxon>
        <taxon>Pseudomonadati</taxon>
        <taxon>Pseudomonadota</taxon>
        <taxon>Alphaproteobacteria</taxon>
        <taxon>Rhodobacterales</taxon>
        <taxon>Roseobacteraceae</taxon>
        <taxon>Sagittula</taxon>
    </lineage>
</organism>
<evidence type="ECO:0000256" key="8">
    <source>
        <dbReference type="SAM" id="SignalP"/>
    </source>
</evidence>
<sequence length="149" mass="15500">MKTIVTATAVLAMLAGSVLAEENRQLEGRKGQFNILALNVGILGGMAKGAMPYDAEAAQAAADSIVGVSMVHQATLFPEGSDSMSIDDTRAQPNIWDNFSDFESKWAALGDAARNMQTVAATGQEAIGPALGQLGGACKACHDTYRAPE</sequence>
<protein>
    <submittedName>
        <fullName evidence="9">Cytochrome c</fullName>
    </submittedName>
</protein>
<dbReference type="AlphaFoldDB" id="A0A940MNI1"/>
<keyword evidence="10" id="KW-1185">Reference proteome</keyword>
<dbReference type="Pfam" id="PF01322">
    <property type="entry name" value="Cytochrom_C_2"/>
    <property type="match status" value="1"/>
</dbReference>
<dbReference type="GO" id="GO:0005506">
    <property type="term" value="F:iron ion binding"/>
    <property type="evidence" value="ECO:0007669"/>
    <property type="project" value="InterPro"/>
</dbReference>
<dbReference type="GO" id="GO:0020037">
    <property type="term" value="F:heme binding"/>
    <property type="evidence" value="ECO:0007669"/>
    <property type="project" value="InterPro"/>
</dbReference>
<keyword evidence="5 6" id="KW-0408">Iron</keyword>
<name>A0A940MNI1_9RHOB</name>
<dbReference type="EMBL" id="JAGISH010000002">
    <property type="protein sequence ID" value="MBP0481891.1"/>
    <property type="molecule type" value="Genomic_DNA"/>
</dbReference>
<dbReference type="Proteomes" id="UP000675940">
    <property type="component" value="Unassembled WGS sequence"/>
</dbReference>
<keyword evidence="8" id="KW-0732">Signal</keyword>
<comment type="caution">
    <text evidence="9">The sequence shown here is derived from an EMBL/GenBank/DDBJ whole genome shotgun (WGS) entry which is preliminary data.</text>
</comment>
<feature type="binding site" description="covalent" evidence="7">
    <location>
        <position position="141"/>
    </location>
    <ligand>
        <name>heme c</name>
        <dbReference type="ChEBI" id="CHEBI:61717"/>
    </ligand>
</feature>
<dbReference type="PIRSF" id="PIRSF000027">
    <property type="entry name" value="Cytc_c_prime"/>
    <property type="match status" value="1"/>
</dbReference>